<dbReference type="GO" id="GO:0006508">
    <property type="term" value="P:proteolysis"/>
    <property type="evidence" value="ECO:0007669"/>
    <property type="project" value="InterPro"/>
</dbReference>
<keyword evidence="9" id="KW-0472">Membrane</keyword>
<dbReference type="SUPFAM" id="SSF56601">
    <property type="entry name" value="beta-lactamase/transpeptidase-like"/>
    <property type="match status" value="1"/>
</dbReference>
<protein>
    <submittedName>
        <fullName evidence="11">Serine hydrolase</fullName>
    </submittedName>
</protein>
<feature type="domain" description="Peptidase S11 D-alanyl-D-alanine carboxypeptidase A N-terminal" evidence="10">
    <location>
        <begin position="114"/>
        <end position="251"/>
    </location>
</feature>
<organism evidence="11 12">
    <name type="scientific">Candidatus Blautia merdavium</name>
    <dbReference type="NCBI Taxonomy" id="2838494"/>
    <lineage>
        <taxon>Bacteria</taxon>
        <taxon>Bacillati</taxon>
        <taxon>Bacillota</taxon>
        <taxon>Clostridia</taxon>
        <taxon>Lachnospirales</taxon>
        <taxon>Lachnospiraceae</taxon>
        <taxon>Blautia</taxon>
    </lineage>
</organism>
<feature type="binding site" evidence="7">
    <location>
        <position position="302"/>
    </location>
    <ligand>
        <name>substrate</name>
    </ligand>
</feature>
<dbReference type="InterPro" id="IPR012338">
    <property type="entry name" value="Beta-lactam/transpept-like"/>
</dbReference>
<evidence type="ECO:0000256" key="3">
    <source>
        <dbReference type="ARBA" id="ARBA00022801"/>
    </source>
</evidence>
<evidence type="ECO:0000256" key="9">
    <source>
        <dbReference type="SAM" id="Phobius"/>
    </source>
</evidence>
<comment type="caution">
    <text evidence="11">The sequence shown here is derived from an EMBL/GenBank/DDBJ whole genome shotgun (WGS) entry which is preliminary data.</text>
</comment>
<comment type="similarity">
    <text evidence="1 8">Belongs to the peptidase S11 family.</text>
</comment>
<dbReference type="Proteomes" id="UP000823886">
    <property type="component" value="Unassembled WGS sequence"/>
</dbReference>
<evidence type="ECO:0000256" key="7">
    <source>
        <dbReference type="PIRSR" id="PIRSR618044-2"/>
    </source>
</evidence>
<dbReference type="PRINTS" id="PR00725">
    <property type="entry name" value="DADACBPTASE1"/>
</dbReference>
<evidence type="ECO:0000259" key="10">
    <source>
        <dbReference type="Pfam" id="PF00768"/>
    </source>
</evidence>
<dbReference type="Pfam" id="PF00768">
    <property type="entry name" value="Peptidase_S11"/>
    <property type="match status" value="1"/>
</dbReference>
<name>A0A9D2PLB5_9FIRM</name>
<keyword evidence="3 11" id="KW-0378">Hydrolase</keyword>
<accession>A0A9D2PLB5</accession>
<proteinExistence type="inferred from homology"/>
<dbReference type="AlphaFoldDB" id="A0A9D2PLB5"/>
<evidence type="ECO:0000256" key="1">
    <source>
        <dbReference type="ARBA" id="ARBA00007164"/>
    </source>
</evidence>
<dbReference type="InterPro" id="IPR018044">
    <property type="entry name" value="Peptidase_S11"/>
</dbReference>
<sequence length="350" mass="37238">MKCINKKKRKPMTAKQKAIYQKKLKRTGILGGILVLVLLAGILVLVLFSRWRTVDGPLPYDRSVRTFGTSAEEDLLVESGIGGGLCVGADHTSLEGVTPGEGELGGLFDISRKSVPYSQGLHEQTSPGELTKLMTALVASEQLDAEAAVTVEESDVIWGGGSFACGLSTGDTISVRQLLNAVLVSSSEDACLALARTAGGSQEGFAALMNQKAQELGMTNTVYTNATGAQDENQVTTVYDTYLLFHALLEHADLINSMGLSSCTLSYTAADGDSRQKWLDTKDSYVSGSVSVPKGVTVLGGKYSSSQTSNYGAMLAQNQYGDVYAAVVFQAGNQSSMYERLSQMLQKINP</sequence>
<keyword evidence="9" id="KW-0812">Transmembrane</keyword>
<feature type="transmembrane region" description="Helical" evidence="9">
    <location>
        <begin position="27"/>
        <end position="48"/>
    </location>
</feature>
<evidence type="ECO:0000313" key="11">
    <source>
        <dbReference type="EMBL" id="HJC63157.1"/>
    </source>
</evidence>
<evidence type="ECO:0000256" key="6">
    <source>
        <dbReference type="ARBA" id="ARBA00023316"/>
    </source>
</evidence>
<dbReference type="GO" id="GO:0008360">
    <property type="term" value="P:regulation of cell shape"/>
    <property type="evidence" value="ECO:0007669"/>
    <property type="project" value="UniProtKB-KW"/>
</dbReference>
<keyword evidence="4" id="KW-0133">Cell shape</keyword>
<dbReference type="GO" id="GO:0009252">
    <property type="term" value="P:peptidoglycan biosynthetic process"/>
    <property type="evidence" value="ECO:0007669"/>
    <property type="project" value="UniProtKB-KW"/>
</dbReference>
<dbReference type="EMBL" id="DWVZ01000078">
    <property type="protein sequence ID" value="HJC63157.1"/>
    <property type="molecule type" value="Genomic_DNA"/>
</dbReference>
<dbReference type="GO" id="GO:0071555">
    <property type="term" value="P:cell wall organization"/>
    <property type="evidence" value="ECO:0007669"/>
    <property type="project" value="UniProtKB-KW"/>
</dbReference>
<evidence type="ECO:0000256" key="4">
    <source>
        <dbReference type="ARBA" id="ARBA00022960"/>
    </source>
</evidence>
<evidence type="ECO:0000313" key="12">
    <source>
        <dbReference type="Proteomes" id="UP000823886"/>
    </source>
</evidence>
<dbReference type="Gene3D" id="3.40.710.10">
    <property type="entry name" value="DD-peptidase/beta-lactamase superfamily"/>
    <property type="match status" value="1"/>
</dbReference>
<keyword evidence="9" id="KW-1133">Transmembrane helix</keyword>
<keyword evidence="2" id="KW-0732">Signal</keyword>
<keyword evidence="5" id="KW-0573">Peptidoglycan synthesis</keyword>
<reference evidence="11" key="1">
    <citation type="journal article" date="2021" name="PeerJ">
        <title>Extensive microbial diversity within the chicken gut microbiome revealed by metagenomics and culture.</title>
        <authorList>
            <person name="Gilroy R."/>
            <person name="Ravi A."/>
            <person name="Getino M."/>
            <person name="Pursley I."/>
            <person name="Horton D.L."/>
            <person name="Alikhan N.F."/>
            <person name="Baker D."/>
            <person name="Gharbi K."/>
            <person name="Hall N."/>
            <person name="Watson M."/>
            <person name="Adriaenssens E.M."/>
            <person name="Foster-Nyarko E."/>
            <person name="Jarju S."/>
            <person name="Secka A."/>
            <person name="Antonio M."/>
            <person name="Oren A."/>
            <person name="Chaudhuri R.R."/>
            <person name="La Ragione R."/>
            <person name="Hildebrand F."/>
            <person name="Pallen M.J."/>
        </authorList>
    </citation>
    <scope>NUCLEOTIDE SEQUENCE</scope>
    <source>
        <strain evidence="11">ChiBcec2-3848</strain>
    </source>
</reference>
<gene>
    <name evidence="11" type="ORF">H9753_06010</name>
</gene>
<evidence type="ECO:0000256" key="5">
    <source>
        <dbReference type="ARBA" id="ARBA00022984"/>
    </source>
</evidence>
<evidence type="ECO:0000256" key="2">
    <source>
        <dbReference type="ARBA" id="ARBA00022729"/>
    </source>
</evidence>
<dbReference type="InterPro" id="IPR001967">
    <property type="entry name" value="Peptidase_S11_N"/>
</dbReference>
<reference evidence="11" key="2">
    <citation type="submission" date="2021-04" db="EMBL/GenBank/DDBJ databases">
        <authorList>
            <person name="Gilroy R."/>
        </authorList>
    </citation>
    <scope>NUCLEOTIDE SEQUENCE</scope>
    <source>
        <strain evidence="11">ChiBcec2-3848</strain>
    </source>
</reference>
<evidence type="ECO:0000256" key="8">
    <source>
        <dbReference type="RuleBase" id="RU004016"/>
    </source>
</evidence>
<dbReference type="GO" id="GO:0009002">
    <property type="term" value="F:serine-type D-Ala-D-Ala carboxypeptidase activity"/>
    <property type="evidence" value="ECO:0007669"/>
    <property type="project" value="InterPro"/>
</dbReference>
<keyword evidence="6" id="KW-0961">Cell wall biogenesis/degradation</keyword>